<dbReference type="Gene3D" id="3.40.120.10">
    <property type="entry name" value="Alpha-D-Glucose-1,6-Bisphosphate, subunit A, domain 3"/>
    <property type="match status" value="3"/>
</dbReference>
<dbReference type="OrthoDB" id="9803322at2"/>
<dbReference type="InterPro" id="IPR005844">
    <property type="entry name" value="A-D-PHexomutase_a/b/a-I"/>
</dbReference>
<dbReference type="Pfam" id="PF02878">
    <property type="entry name" value="PGM_PMM_I"/>
    <property type="match status" value="1"/>
</dbReference>
<dbReference type="PRINTS" id="PR00509">
    <property type="entry name" value="PGMPMM"/>
</dbReference>
<dbReference type="Pfam" id="PF02880">
    <property type="entry name" value="PGM_PMM_III"/>
    <property type="match status" value="1"/>
</dbReference>
<dbReference type="CDD" id="cd03089">
    <property type="entry name" value="PMM_PGM"/>
    <property type="match status" value="1"/>
</dbReference>
<protein>
    <submittedName>
        <fullName evidence="11">Phosphomannomutase/phosphoglucomutase</fullName>
    </submittedName>
</protein>
<evidence type="ECO:0000259" key="8">
    <source>
        <dbReference type="Pfam" id="PF02878"/>
    </source>
</evidence>
<evidence type="ECO:0000313" key="12">
    <source>
        <dbReference type="Proteomes" id="UP000287547"/>
    </source>
</evidence>
<evidence type="ECO:0000313" key="11">
    <source>
        <dbReference type="EMBL" id="RSM62062.1"/>
    </source>
</evidence>
<dbReference type="EMBL" id="QHKI01000108">
    <property type="protein sequence ID" value="RSM62062.1"/>
    <property type="molecule type" value="Genomic_DNA"/>
</dbReference>
<name>A0A428Y3B4_KIBAR</name>
<dbReference type="GO" id="GO:0046872">
    <property type="term" value="F:metal ion binding"/>
    <property type="evidence" value="ECO:0007669"/>
    <property type="project" value="UniProtKB-KW"/>
</dbReference>
<organism evidence="11 12">
    <name type="scientific">Kibdelosporangium aridum</name>
    <dbReference type="NCBI Taxonomy" id="2030"/>
    <lineage>
        <taxon>Bacteria</taxon>
        <taxon>Bacillati</taxon>
        <taxon>Actinomycetota</taxon>
        <taxon>Actinomycetes</taxon>
        <taxon>Pseudonocardiales</taxon>
        <taxon>Pseudonocardiaceae</taxon>
        <taxon>Kibdelosporangium</taxon>
    </lineage>
</organism>
<evidence type="ECO:0000256" key="4">
    <source>
        <dbReference type="ARBA" id="ARBA00022723"/>
    </source>
</evidence>
<dbReference type="InterPro" id="IPR005845">
    <property type="entry name" value="A-D-PHexomutase_a/b/a-II"/>
</dbReference>
<dbReference type="InterPro" id="IPR016055">
    <property type="entry name" value="A-D-PHexomutase_a/b/a-I/II/III"/>
</dbReference>
<keyword evidence="6" id="KW-0413">Isomerase</keyword>
<evidence type="ECO:0000259" key="10">
    <source>
        <dbReference type="Pfam" id="PF02880"/>
    </source>
</evidence>
<dbReference type="InterPro" id="IPR005843">
    <property type="entry name" value="A-D-PHexomutase_C"/>
</dbReference>
<sequence length="449" mass="47662">MRDLSAIFKAYDIRGLVGEQLDADVVREIGAAFARLVGGPAVVIGHDMRDSSPGLSGAFAEGVTREGVDVVSIGLASTDMLYFASGDLNLPGAMFTASHNPAAYNGIKVCRAGAAPIGQDSGLADIQRDVEQGMPESGATPGAVEQREMLDAYAAYLRRLVDLSSSRPLKIVVDAGNGMGGYTVPKVFEGLPIEIVPMYFELDGSFPNHEANPLDPRNIVDLQAKVREVDADAGLAFDGDADRCFVVDENGDPVSPSAITALVATRELAKEPGSTIIYNLITSKAVPEIVTEHGGKPVRTRVGHSFIKQEMAKTDAIFGGEHSAHYYFRDFWRADTGMLAALHVLAALGEQDGPLSALTAGYARYAASGEINSTVDDQKGRLAAVKETYSGQDGVTIDELDGLTVELPSGAWFNLRPSNTEPLLRLNIEAPDEAAVAALRDEVLTIVRG</sequence>
<dbReference type="PANTHER" id="PTHR43771">
    <property type="entry name" value="PHOSPHOMANNOMUTASE"/>
    <property type="match status" value="1"/>
</dbReference>
<comment type="cofactor">
    <cofactor evidence="1">
        <name>Mg(2+)</name>
        <dbReference type="ChEBI" id="CHEBI:18420"/>
    </cofactor>
</comment>
<reference evidence="11 12" key="1">
    <citation type="submission" date="2018-05" db="EMBL/GenBank/DDBJ databases">
        <title>Evolution of GPA BGCs.</title>
        <authorList>
            <person name="Waglechner N."/>
            <person name="Wright G.D."/>
        </authorList>
    </citation>
    <scope>NUCLEOTIDE SEQUENCE [LARGE SCALE GENOMIC DNA]</scope>
    <source>
        <strain evidence="11 12">A82846</strain>
    </source>
</reference>
<dbReference type="NCBIfam" id="NF007088">
    <property type="entry name" value="PRK09542.1"/>
    <property type="match status" value="1"/>
</dbReference>
<evidence type="ECO:0000256" key="2">
    <source>
        <dbReference type="ARBA" id="ARBA00010231"/>
    </source>
</evidence>
<dbReference type="Pfam" id="PF00408">
    <property type="entry name" value="PGM_PMM_IV"/>
    <property type="match status" value="1"/>
</dbReference>
<comment type="similarity">
    <text evidence="2">Belongs to the phosphohexose mutase family.</text>
</comment>
<dbReference type="InterPro" id="IPR005846">
    <property type="entry name" value="A-D-PHexomutase_a/b/a-III"/>
</dbReference>
<keyword evidence="4" id="KW-0479">Metal-binding</keyword>
<dbReference type="RefSeq" id="WP_037251782.1">
    <property type="nucleotide sequence ID" value="NZ_QHKI01000108.1"/>
</dbReference>
<gene>
    <name evidence="11" type="ORF">DMH04_53045</name>
</gene>
<feature type="domain" description="Alpha-D-phosphohexomutase alpha/beta/alpha" evidence="9">
    <location>
        <begin position="152"/>
        <end position="251"/>
    </location>
</feature>
<evidence type="ECO:0000259" key="7">
    <source>
        <dbReference type="Pfam" id="PF00408"/>
    </source>
</evidence>
<keyword evidence="3" id="KW-0597">Phosphoprotein</keyword>
<dbReference type="InterPro" id="IPR036900">
    <property type="entry name" value="A-D-PHexomutase_C_sf"/>
</dbReference>
<dbReference type="InterPro" id="IPR005841">
    <property type="entry name" value="Alpha-D-phosphohexomutase_SF"/>
</dbReference>
<accession>A0A428Y3B4</accession>
<dbReference type="SUPFAM" id="SSF53738">
    <property type="entry name" value="Phosphoglucomutase, first 3 domains"/>
    <property type="match status" value="3"/>
</dbReference>
<dbReference type="Proteomes" id="UP000287547">
    <property type="component" value="Unassembled WGS sequence"/>
</dbReference>
<feature type="domain" description="Alpha-D-phosphohexomutase C-terminal" evidence="7">
    <location>
        <begin position="370"/>
        <end position="444"/>
    </location>
</feature>
<dbReference type="Gene3D" id="3.30.310.50">
    <property type="entry name" value="Alpha-D-phosphohexomutase, C-terminal domain"/>
    <property type="match status" value="1"/>
</dbReference>
<evidence type="ECO:0000256" key="6">
    <source>
        <dbReference type="ARBA" id="ARBA00023235"/>
    </source>
</evidence>
<feature type="domain" description="Alpha-D-phosphohexomutase alpha/beta/alpha" evidence="8">
    <location>
        <begin position="7"/>
        <end position="131"/>
    </location>
</feature>
<dbReference type="Pfam" id="PF02879">
    <property type="entry name" value="PGM_PMM_II"/>
    <property type="match status" value="1"/>
</dbReference>
<dbReference type="GO" id="GO:0005975">
    <property type="term" value="P:carbohydrate metabolic process"/>
    <property type="evidence" value="ECO:0007669"/>
    <property type="project" value="InterPro"/>
</dbReference>
<dbReference type="SUPFAM" id="SSF55957">
    <property type="entry name" value="Phosphoglucomutase, C-terminal domain"/>
    <property type="match status" value="1"/>
</dbReference>
<dbReference type="AlphaFoldDB" id="A0A428Y3B4"/>
<evidence type="ECO:0000256" key="1">
    <source>
        <dbReference type="ARBA" id="ARBA00001946"/>
    </source>
</evidence>
<evidence type="ECO:0000256" key="3">
    <source>
        <dbReference type="ARBA" id="ARBA00022553"/>
    </source>
</evidence>
<keyword evidence="5" id="KW-0460">Magnesium</keyword>
<comment type="caution">
    <text evidence="11">The sequence shown here is derived from an EMBL/GenBank/DDBJ whole genome shotgun (WGS) entry which is preliminary data.</text>
</comment>
<proteinExistence type="inferred from homology"/>
<feature type="domain" description="Alpha-D-phosphohexomutase alpha/beta/alpha" evidence="10">
    <location>
        <begin position="258"/>
        <end position="365"/>
    </location>
</feature>
<dbReference type="GO" id="GO:0016868">
    <property type="term" value="F:intramolecular phosphotransferase activity"/>
    <property type="evidence" value="ECO:0007669"/>
    <property type="project" value="InterPro"/>
</dbReference>
<evidence type="ECO:0000259" key="9">
    <source>
        <dbReference type="Pfam" id="PF02879"/>
    </source>
</evidence>
<dbReference type="PANTHER" id="PTHR43771:SF1">
    <property type="entry name" value="PHOSPHOMANNOMUTASE"/>
    <property type="match status" value="1"/>
</dbReference>
<evidence type="ECO:0000256" key="5">
    <source>
        <dbReference type="ARBA" id="ARBA00022842"/>
    </source>
</evidence>